<dbReference type="InterPro" id="IPR011495">
    <property type="entry name" value="Sig_transdc_His_kin_sub2_dim/P"/>
</dbReference>
<keyword evidence="6 9" id="KW-0418">Kinase</keyword>
<dbReference type="InterPro" id="IPR036890">
    <property type="entry name" value="HATPase_C_sf"/>
</dbReference>
<keyword evidence="7" id="KW-0067">ATP-binding</keyword>
<dbReference type="GO" id="GO:0004673">
    <property type="term" value="F:protein histidine kinase activity"/>
    <property type="evidence" value="ECO:0007669"/>
    <property type="project" value="UniProtKB-EC"/>
</dbReference>
<dbReference type="Pfam" id="PF02518">
    <property type="entry name" value="HATPase_c"/>
    <property type="match status" value="2"/>
</dbReference>
<evidence type="ECO:0000256" key="6">
    <source>
        <dbReference type="ARBA" id="ARBA00022777"/>
    </source>
</evidence>
<evidence type="ECO:0000256" key="2">
    <source>
        <dbReference type="ARBA" id="ARBA00012438"/>
    </source>
</evidence>
<dbReference type="SMART" id="SM00911">
    <property type="entry name" value="HWE_HK"/>
    <property type="match status" value="1"/>
</dbReference>
<dbReference type="SMART" id="SM00387">
    <property type="entry name" value="HATPase_c"/>
    <property type="match status" value="2"/>
</dbReference>
<proteinExistence type="predicted"/>
<evidence type="ECO:0000256" key="3">
    <source>
        <dbReference type="ARBA" id="ARBA00022553"/>
    </source>
</evidence>
<dbReference type="InterPro" id="IPR005467">
    <property type="entry name" value="His_kinase_dom"/>
</dbReference>
<evidence type="ECO:0000259" key="8">
    <source>
        <dbReference type="PROSITE" id="PS50109"/>
    </source>
</evidence>
<comment type="caution">
    <text evidence="9">The sequence shown here is derived from an EMBL/GenBank/DDBJ whole genome shotgun (WGS) entry which is preliminary data.</text>
</comment>
<protein>
    <recommendedName>
        <fullName evidence="2">histidine kinase</fullName>
        <ecNumber evidence="2">2.7.13.3</ecNumber>
    </recommendedName>
</protein>
<keyword evidence="5" id="KW-0547">Nucleotide-binding</keyword>
<sequence>MKPVRLTTLRLEKSADIMRLREVGMAIATKLGFATFERTRTVTAMIEMGRNAIEHGQRGRATFTLAEVQGRTAVQFTVLDQGRGIPEDVLERKRGTGQGLGLGLRGAERISYSFDIESGSEGTRIEAVFRPSSMLPLTDSLVSEVTEVISTLDDADPTAALTEQNRELLEALAERDLLMQELHHRVGNNLTLIGALIRMTASQSDSAETKQALTELETRVSSLAKAHELMQQAAKEGTVPAGKLLEDVAQNTERAFNTSGRQVRITVNCPPLELDGRVAVDIGLIVGELITNAYKHAFKGRSNGDITVTLSEPDDGGLYLTVADDGVGLAADAERPERSNSLGWRLIRTLVFQHDGTLTVENENGMTVRIHLAPAE</sequence>
<keyword evidence="10" id="KW-1185">Reference proteome</keyword>
<evidence type="ECO:0000313" key="10">
    <source>
        <dbReference type="Proteomes" id="UP001595629"/>
    </source>
</evidence>
<evidence type="ECO:0000313" key="9">
    <source>
        <dbReference type="EMBL" id="MFC3612370.1"/>
    </source>
</evidence>
<keyword evidence="4 9" id="KW-0808">Transferase</keyword>
<dbReference type="Gene3D" id="3.30.565.10">
    <property type="entry name" value="Histidine kinase-like ATPase, C-terminal domain"/>
    <property type="match status" value="2"/>
</dbReference>
<organism evidence="9 10">
    <name type="scientific">Lutimaribacter marinistellae</name>
    <dbReference type="NCBI Taxonomy" id="1820329"/>
    <lineage>
        <taxon>Bacteria</taxon>
        <taxon>Pseudomonadati</taxon>
        <taxon>Pseudomonadota</taxon>
        <taxon>Alphaproteobacteria</taxon>
        <taxon>Rhodobacterales</taxon>
        <taxon>Roseobacteraceae</taxon>
        <taxon>Lutimaribacter</taxon>
    </lineage>
</organism>
<keyword evidence="3" id="KW-0597">Phosphoprotein</keyword>
<evidence type="ECO:0000256" key="5">
    <source>
        <dbReference type="ARBA" id="ARBA00022741"/>
    </source>
</evidence>
<comment type="catalytic activity">
    <reaction evidence="1">
        <text>ATP + protein L-histidine = ADP + protein N-phospho-L-histidine.</text>
        <dbReference type="EC" id="2.7.13.3"/>
    </reaction>
</comment>
<dbReference type="SUPFAM" id="SSF55874">
    <property type="entry name" value="ATPase domain of HSP90 chaperone/DNA topoisomerase II/histidine kinase"/>
    <property type="match status" value="2"/>
</dbReference>
<accession>A0ABV7TEV9</accession>
<dbReference type="Gene3D" id="3.30.450.20">
    <property type="entry name" value="PAS domain"/>
    <property type="match status" value="1"/>
</dbReference>
<dbReference type="Pfam" id="PF07568">
    <property type="entry name" value="HisKA_2"/>
    <property type="match status" value="1"/>
</dbReference>
<dbReference type="InterPro" id="IPR011102">
    <property type="entry name" value="Sig_transdc_His_kinase_HWE"/>
</dbReference>
<dbReference type="PANTHER" id="PTHR41523:SF8">
    <property type="entry name" value="ETHYLENE RESPONSE SENSOR PROTEIN"/>
    <property type="match status" value="1"/>
</dbReference>
<dbReference type="EMBL" id="JBHRXI010000001">
    <property type="protein sequence ID" value="MFC3612370.1"/>
    <property type="molecule type" value="Genomic_DNA"/>
</dbReference>
<evidence type="ECO:0000256" key="4">
    <source>
        <dbReference type="ARBA" id="ARBA00022679"/>
    </source>
</evidence>
<dbReference type="InterPro" id="IPR003594">
    <property type="entry name" value="HATPase_dom"/>
</dbReference>
<dbReference type="EC" id="2.7.13.3" evidence="2"/>
<dbReference type="Proteomes" id="UP001595629">
    <property type="component" value="Unassembled WGS sequence"/>
</dbReference>
<feature type="domain" description="Histidine kinase" evidence="8">
    <location>
        <begin position="181"/>
        <end position="376"/>
    </location>
</feature>
<dbReference type="PANTHER" id="PTHR41523">
    <property type="entry name" value="TWO-COMPONENT SYSTEM SENSOR PROTEIN"/>
    <property type="match status" value="1"/>
</dbReference>
<reference evidence="10" key="1">
    <citation type="journal article" date="2019" name="Int. J. Syst. Evol. Microbiol.">
        <title>The Global Catalogue of Microorganisms (GCM) 10K type strain sequencing project: providing services to taxonomists for standard genome sequencing and annotation.</title>
        <authorList>
            <consortium name="The Broad Institute Genomics Platform"/>
            <consortium name="The Broad Institute Genome Sequencing Center for Infectious Disease"/>
            <person name="Wu L."/>
            <person name="Ma J."/>
        </authorList>
    </citation>
    <scope>NUCLEOTIDE SEQUENCE [LARGE SCALE GENOMIC DNA]</scope>
    <source>
        <strain evidence="10">KCTC 42911</strain>
    </source>
</reference>
<evidence type="ECO:0000256" key="7">
    <source>
        <dbReference type="ARBA" id="ARBA00022840"/>
    </source>
</evidence>
<name>A0ABV7TEV9_9RHOB</name>
<evidence type="ECO:0000256" key="1">
    <source>
        <dbReference type="ARBA" id="ARBA00000085"/>
    </source>
</evidence>
<dbReference type="PROSITE" id="PS50109">
    <property type="entry name" value="HIS_KIN"/>
    <property type="match status" value="1"/>
</dbReference>
<dbReference type="RefSeq" id="WP_386733554.1">
    <property type="nucleotide sequence ID" value="NZ_JBHRXI010000001.1"/>
</dbReference>
<gene>
    <name evidence="9" type="ORF">ACFORG_01235</name>
</gene>